<feature type="region of interest" description="Disordered" evidence="1">
    <location>
        <begin position="1"/>
        <end position="47"/>
    </location>
</feature>
<dbReference type="EMBL" id="JAUJDW010000044">
    <property type="protein sequence ID" value="KAK0647753.1"/>
    <property type="molecule type" value="Genomic_DNA"/>
</dbReference>
<dbReference type="AlphaFoldDB" id="A0AA40CSH0"/>
<gene>
    <name evidence="2" type="ORF">DIS24_g7434</name>
</gene>
<dbReference type="Proteomes" id="UP001175001">
    <property type="component" value="Unassembled WGS sequence"/>
</dbReference>
<reference evidence="2" key="1">
    <citation type="submission" date="2023-06" db="EMBL/GenBank/DDBJ databases">
        <title>Multi-omics analyses reveal the molecular pathogenesis toolkit of Lasiodiplodia hormozganensis, a cross-kingdom pathogen.</title>
        <authorList>
            <person name="Felix C."/>
            <person name="Meneses R."/>
            <person name="Goncalves M.F.M."/>
            <person name="Tilleman L."/>
            <person name="Duarte A.S."/>
            <person name="Jorrin-Novo J.V."/>
            <person name="Van De Peer Y."/>
            <person name="Deforce D."/>
            <person name="Van Nieuwerburgh F."/>
            <person name="Esteves A.C."/>
            <person name="Alves A."/>
        </authorList>
    </citation>
    <scope>NUCLEOTIDE SEQUENCE</scope>
    <source>
        <strain evidence="2">CBS 339.90</strain>
    </source>
</reference>
<keyword evidence="3" id="KW-1185">Reference proteome</keyword>
<sequence>MRDVQEQLFWEFHAQQNDDDRSSRASTPMSASPRTPLYFEDNPPMPTVDSEAHISKKRRMHDTELRQRQFDETMGGEVCLSNNHVLYQASPPPQIRVSPAEPQSCEAFIEGYSITQLNLDGNLSLPAQSVHDAVCVPAPVLDPTSTFTLDSEISDEMISDSPGPWEADWTLFEP</sequence>
<evidence type="ECO:0000256" key="1">
    <source>
        <dbReference type="SAM" id="MobiDB-lite"/>
    </source>
</evidence>
<feature type="compositionally biased region" description="Polar residues" evidence="1">
    <location>
        <begin position="24"/>
        <end position="33"/>
    </location>
</feature>
<organism evidence="2 3">
    <name type="scientific">Lasiodiplodia hormozganensis</name>
    <dbReference type="NCBI Taxonomy" id="869390"/>
    <lineage>
        <taxon>Eukaryota</taxon>
        <taxon>Fungi</taxon>
        <taxon>Dikarya</taxon>
        <taxon>Ascomycota</taxon>
        <taxon>Pezizomycotina</taxon>
        <taxon>Dothideomycetes</taxon>
        <taxon>Dothideomycetes incertae sedis</taxon>
        <taxon>Botryosphaeriales</taxon>
        <taxon>Botryosphaeriaceae</taxon>
        <taxon>Lasiodiplodia</taxon>
    </lineage>
</organism>
<comment type="caution">
    <text evidence="2">The sequence shown here is derived from an EMBL/GenBank/DDBJ whole genome shotgun (WGS) entry which is preliminary data.</text>
</comment>
<evidence type="ECO:0000313" key="2">
    <source>
        <dbReference type="EMBL" id="KAK0647753.1"/>
    </source>
</evidence>
<protein>
    <submittedName>
        <fullName evidence="2">Uncharacterized protein</fullName>
    </submittedName>
</protein>
<accession>A0AA40CSH0</accession>
<proteinExistence type="predicted"/>
<evidence type="ECO:0000313" key="3">
    <source>
        <dbReference type="Proteomes" id="UP001175001"/>
    </source>
</evidence>
<name>A0AA40CSH0_9PEZI</name>